<evidence type="ECO:0000256" key="5">
    <source>
        <dbReference type="ARBA" id="ARBA00015035"/>
    </source>
</evidence>
<name>A0A507QJ67_MONPU</name>
<comment type="pathway">
    <text evidence="2">Cofactor biosynthesis; riboflavin biosynthesis.</text>
</comment>
<dbReference type="STRING" id="5098.A0A507QJ67"/>
<evidence type="ECO:0000256" key="7">
    <source>
        <dbReference type="ARBA" id="ARBA00022857"/>
    </source>
</evidence>
<reference evidence="14 15" key="1">
    <citation type="submission" date="2019-06" db="EMBL/GenBank/DDBJ databases">
        <title>Wine fermentation using esterase from Monascus purpureus.</title>
        <authorList>
            <person name="Geng C."/>
            <person name="Zhang Y."/>
        </authorList>
    </citation>
    <scope>NUCLEOTIDE SEQUENCE [LARGE SCALE GENOMIC DNA]</scope>
    <source>
        <strain evidence="14">HQ1</strain>
    </source>
</reference>
<comment type="catalytic activity">
    <reaction evidence="11">
        <text>2,5-diamino-6-(1-D-ribitylamino)pyrimidin-4(3H)-one 5'-phosphate + NAD(+) = 2,5-diamino-6-(1-D-ribosylamino)pyrimidin-4(3H)-one 5'-phosphate + NADH + H(+)</text>
        <dbReference type="Rhea" id="RHEA:27274"/>
        <dbReference type="ChEBI" id="CHEBI:15378"/>
        <dbReference type="ChEBI" id="CHEBI:57540"/>
        <dbReference type="ChEBI" id="CHEBI:57945"/>
        <dbReference type="ChEBI" id="CHEBI:58890"/>
        <dbReference type="ChEBI" id="CHEBI:59545"/>
        <dbReference type="EC" id="1.1.1.302"/>
    </reaction>
</comment>
<evidence type="ECO:0000256" key="1">
    <source>
        <dbReference type="ARBA" id="ARBA00003555"/>
    </source>
</evidence>
<comment type="catalytic activity">
    <reaction evidence="12">
        <text>2,5-diamino-6-(1-D-ribitylamino)pyrimidin-4(3H)-one 5'-phosphate + NADP(+) = 2,5-diamino-6-(1-D-ribosylamino)pyrimidin-4(3H)-one 5'-phosphate + NADPH + H(+)</text>
        <dbReference type="Rhea" id="RHEA:27278"/>
        <dbReference type="ChEBI" id="CHEBI:15378"/>
        <dbReference type="ChEBI" id="CHEBI:57783"/>
        <dbReference type="ChEBI" id="CHEBI:58349"/>
        <dbReference type="ChEBI" id="CHEBI:58890"/>
        <dbReference type="ChEBI" id="CHEBI:59545"/>
        <dbReference type="EC" id="1.1.1.302"/>
    </reaction>
</comment>
<evidence type="ECO:0000256" key="2">
    <source>
        <dbReference type="ARBA" id="ARBA00005104"/>
    </source>
</evidence>
<evidence type="ECO:0000256" key="6">
    <source>
        <dbReference type="ARBA" id="ARBA00022619"/>
    </source>
</evidence>
<evidence type="ECO:0000256" key="8">
    <source>
        <dbReference type="ARBA" id="ARBA00023002"/>
    </source>
</evidence>
<organism evidence="14 15">
    <name type="scientific">Monascus purpureus</name>
    <name type="common">Red mold</name>
    <name type="synonym">Monascus anka</name>
    <dbReference type="NCBI Taxonomy" id="5098"/>
    <lineage>
        <taxon>Eukaryota</taxon>
        <taxon>Fungi</taxon>
        <taxon>Dikarya</taxon>
        <taxon>Ascomycota</taxon>
        <taxon>Pezizomycotina</taxon>
        <taxon>Eurotiomycetes</taxon>
        <taxon>Eurotiomycetidae</taxon>
        <taxon>Eurotiales</taxon>
        <taxon>Aspergillaceae</taxon>
        <taxon>Monascus</taxon>
    </lineage>
</organism>
<comment type="caution">
    <text evidence="14">The sequence shown here is derived from an EMBL/GenBank/DDBJ whole genome shotgun (WGS) entry which is preliminary data.</text>
</comment>
<comment type="similarity">
    <text evidence="3">Belongs to the HTP reductase family.</text>
</comment>
<gene>
    <name evidence="14" type="primary">RIB7</name>
    <name evidence="14" type="ORF">MPDQ_003261</name>
</gene>
<evidence type="ECO:0000256" key="9">
    <source>
        <dbReference type="ARBA" id="ARBA00030073"/>
    </source>
</evidence>
<keyword evidence="7" id="KW-0521">NADP</keyword>
<evidence type="ECO:0000256" key="3">
    <source>
        <dbReference type="ARBA" id="ARBA00009723"/>
    </source>
</evidence>
<evidence type="ECO:0000259" key="13">
    <source>
        <dbReference type="Pfam" id="PF01872"/>
    </source>
</evidence>
<dbReference type="InterPro" id="IPR002734">
    <property type="entry name" value="RibDG_C"/>
</dbReference>
<keyword evidence="8" id="KW-0560">Oxidoreductase</keyword>
<evidence type="ECO:0000256" key="11">
    <source>
        <dbReference type="ARBA" id="ARBA00047550"/>
    </source>
</evidence>
<dbReference type="AlphaFoldDB" id="A0A507QJ67"/>
<accession>A0A507QJ67</accession>
<feature type="domain" description="Bacterial bifunctional deaminase-reductase C-terminal" evidence="13">
    <location>
        <begin position="36"/>
        <end position="271"/>
    </location>
</feature>
<dbReference type="Gene3D" id="3.40.430.10">
    <property type="entry name" value="Dihydrofolate Reductase, subunit A"/>
    <property type="match status" value="1"/>
</dbReference>
<dbReference type="EC" id="1.1.1.302" evidence="4"/>
<dbReference type="PANTHER" id="PTHR38011:SF7">
    <property type="entry name" value="2,5-DIAMINO-6-RIBOSYLAMINO-4(3H)-PYRIMIDINONE 5'-PHOSPHATE REDUCTASE"/>
    <property type="match status" value="1"/>
</dbReference>
<protein>
    <recommendedName>
        <fullName evidence="5">2,5-diamino-6-ribosylamino-4(3H)-pyrimidinone 5'-phosphate reductase</fullName>
        <ecNumber evidence="4">1.1.1.302</ecNumber>
    </recommendedName>
    <alternativeName>
        <fullName evidence="10">2,5-diamino-6-(5-phospho-D-ribosylamino)pyrimidin-4(3H)-one reductase</fullName>
    </alternativeName>
    <alternativeName>
        <fullName evidence="9">2,5-diamino-6-ribitylamino-4(3H)-pyrimidinone 5'-phosphate synthase</fullName>
    </alternativeName>
</protein>
<dbReference type="PANTHER" id="PTHR38011">
    <property type="entry name" value="DIHYDROFOLATE REDUCTASE FAMILY PROTEIN (AFU_ORTHOLOGUE AFUA_8G06820)"/>
    <property type="match status" value="1"/>
</dbReference>
<evidence type="ECO:0000256" key="12">
    <source>
        <dbReference type="ARBA" id="ARBA00049020"/>
    </source>
</evidence>
<evidence type="ECO:0000313" key="15">
    <source>
        <dbReference type="Proteomes" id="UP000319663"/>
    </source>
</evidence>
<evidence type="ECO:0000256" key="10">
    <source>
        <dbReference type="ARBA" id="ARBA00031630"/>
    </source>
</evidence>
<dbReference type="Pfam" id="PF01872">
    <property type="entry name" value="RibD_C"/>
    <property type="match status" value="1"/>
</dbReference>
<sequence length="277" mass="29958">MSEISRDVLFFPESQRPFLEPHLPPLDGESKSSNLPFTTLTFATSLDSSLAIAPGVRTTLSGPQSKAMTHYLRSRHDAILIGVGTALADNPGLNCRLKGVGGYGGQDLRGQPRPIIIDPTARWEFTEQAKILALVREGRGRAPYIITGNPSPPAKQKQILEEHGGKYITLNTTSTETEAHRFDWTAILGSLTNEGFRSVMIEGGGAVINTLLEQSSQGLVDSVILTIAPTWLGQGAVVVSPKRRFDAGGNAIPASRLRDVKWYPFGEDVVLCGKIKL</sequence>
<keyword evidence="15" id="KW-1185">Reference proteome</keyword>
<dbReference type="GO" id="GO:0008703">
    <property type="term" value="F:5-amino-6-(5-phosphoribosylamino)uracil reductase activity"/>
    <property type="evidence" value="ECO:0007669"/>
    <property type="project" value="InterPro"/>
</dbReference>
<dbReference type="GO" id="GO:0009231">
    <property type="term" value="P:riboflavin biosynthetic process"/>
    <property type="evidence" value="ECO:0007669"/>
    <property type="project" value="UniProtKB-KW"/>
</dbReference>
<evidence type="ECO:0000313" key="14">
    <source>
        <dbReference type="EMBL" id="TQB68538.1"/>
    </source>
</evidence>
<keyword evidence="6" id="KW-0686">Riboflavin biosynthesis</keyword>
<proteinExistence type="inferred from homology"/>
<comment type="function">
    <text evidence="1">Catalyzes an early step in riboflavin biosynthesis, the NADPH-dependent reduction of the ribose side chain of 2,5-diamino-6-ribosylamino-4(3H)-pyrimidinone 5'-phosphate, yielding 2,5-diamino-6-ribitylamino-4(3H)-pyrimidinone 5'-phosphate.</text>
</comment>
<dbReference type="OrthoDB" id="5432at2759"/>
<dbReference type="InterPro" id="IPR050765">
    <property type="entry name" value="Riboflavin_Biosynth_HTPR"/>
</dbReference>
<dbReference type="InterPro" id="IPR024072">
    <property type="entry name" value="DHFR-like_dom_sf"/>
</dbReference>
<evidence type="ECO:0000256" key="4">
    <source>
        <dbReference type="ARBA" id="ARBA00012851"/>
    </source>
</evidence>
<dbReference type="SUPFAM" id="SSF53597">
    <property type="entry name" value="Dihydrofolate reductase-like"/>
    <property type="match status" value="1"/>
</dbReference>
<dbReference type="Proteomes" id="UP000319663">
    <property type="component" value="Unassembled WGS sequence"/>
</dbReference>
<dbReference type="EMBL" id="VIFY01000209">
    <property type="protein sequence ID" value="TQB68538.1"/>
    <property type="molecule type" value="Genomic_DNA"/>
</dbReference>